<dbReference type="InterPro" id="IPR036291">
    <property type="entry name" value="NAD(P)-bd_dom_sf"/>
</dbReference>
<gene>
    <name evidence="2" type="ORF">M3M37_05055</name>
</gene>
<evidence type="ECO:0000313" key="3">
    <source>
        <dbReference type="Proteomes" id="UP001056164"/>
    </source>
</evidence>
<accession>A0ABY5BXX0</accession>
<protein>
    <submittedName>
        <fullName evidence="2">NAD(P)H-binding protein</fullName>
    </submittedName>
</protein>
<dbReference type="Pfam" id="PF13460">
    <property type="entry name" value="NAD_binding_10"/>
    <property type="match status" value="1"/>
</dbReference>
<dbReference type="Proteomes" id="UP001056164">
    <property type="component" value="Chromosome"/>
</dbReference>
<sequence>MRVTILAAAGQIAELVTQNLMTETDDQLTLVAREADSRLTITDAERENLVDLDVNDVNKLAATMRGEDLVLLATSPDERMANSVIKAMDQAGVSRLIVTGAIGVENEVPGKFGEWNRRMGGGLLAAVADGFHAIENSDLDYTYLRMTWLYNDPRKKDYVITEPGEPQPGVQVTRTAVANFLTHLIKSGANDYQRASIGIYEPGSDRYDKPTFY</sequence>
<feature type="domain" description="NAD(P)-binding" evidence="1">
    <location>
        <begin position="8"/>
        <end position="186"/>
    </location>
</feature>
<name>A0ABY5BXX0_9LACO</name>
<evidence type="ECO:0000313" key="2">
    <source>
        <dbReference type="EMBL" id="USS90213.1"/>
    </source>
</evidence>
<evidence type="ECO:0000259" key="1">
    <source>
        <dbReference type="Pfam" id="PF13460"/>
    </source>
</evidence>
<dbReference type="Gene3D" id="3.40.50.720">
    <property type="entry name" value="NAD(P)-binding Rossmann-like Domain"/>
    <property type="match status" value="1"/>
</dbReference>
<proteinExistence type="predicted"/>
<dbReference type="EMBL" id="CP097121">
    <property type="protein sequence ID" value="USS90213.1"/>
    <property type="molecule type" value="Genomic_DNA"/>
</dbReference>
<dbReference type="RefSeq" id="WP_252794619.1">
    <property type="nucleotide sequence ID" value="NZ_CP097121.1"/>
</dbReference>
<keyword evidence="3" id="KW-1185">Reference proteome</keyword>
<reference evidence="2" key="1">
    <citation type="submission" date="2022-05" db="EMBL/GenBank/DDBJ databases">
        <authorList>
            <person name="Oliphant S.A."/>
            <person name="Watson-Haigh N.S."/>
            <person name="Sumby K.M."/>
            <person name="Gardner J.M."/>
            <person name="Jiranek V."/>
        </authorList>
    </citation>
    <scope>NUCLEOTIDE SEQUENCE</scope>
    <source>
        <strain evidence="2">KI4_A6</strain>
    </source>
</reference>
<organism evidence="2 3">
    <name type="scientific">Fructilactobacillus carniphilus</name>
    <dbReference type="NCBI Taxonomy" id="2940297"/>
    <lineage>
        <taxon>Bacteria</taxon>
        <taxon>Bacillati</taxon>
        <taxon>Bacillota</taxon>
        <taxon>Bacilli</taxon>
        <taxon>Lactobacillales</taxon>
        <taxon>Lactobacillaceae</taxon>
        <taxon>Fructilactobacillus</taxon>
    </lineage>
</organism>
<dbReference type="PANTHER" id="PTHR15020:SF50">
    <property type="entry name" value="UPF0659 PROTEIN YMR090W"/>
    <property type="match status" value="1"/>
</dbReference>
<dbReference type="PANTHER" id="PTHR15020">
    <property type="entry name" value="FLAVIN REDUCTASE-RELATED"/>
    <property type="match status" value="1"/>
</dbReference>
<dbReference type="InterPro" id="IPR016040">
    <property type="entry name" value="NAD(P)-bd_dom"/>
</dbReference>
<dbReference type="SUPFAM" id="SSF51735">
    <property type="entry name" value="NAD(P)-binding Rossmann-fold domains"/>
    <property type="match status" value="1"/>
</dbReference>